<name>A0A0A9C3V9_ARUDO</name>
<protein>
    <submittedName>
        <fullName evidence="1">Uncharacterized protein</fullName>
    </submittedName>
</protein>
<organism evidence="1">
    <name type="scientific">Arundo donax</name>
    <name type="common">Giant reed</name>
    <name type="synonym">Donax arundinaceus</name>
    <dbReference type="NCBI Taxonomy" id="35708"/>
    <lineage>
        <taxon>Eukaryota</taxon>
        <taxon>Viridiplantae</taxon>
        <taxon>Streptophyta</taxon>
        <taxon>Embryophyta</taxon>
        <taxon>Tracheophyta</taxon>
        <taxon>Spermatophyta</taxon>
        <taxon>Magnoliopsida</taxon>
        <taxon>Liliopsida</taxon>
        <taxon>Poales</taxon>
        <taxon>Poaceae</taxon>
        <taxon>PACMAD clade</taxon>
        <taxon>Arundinoideae</taxon>
        <taxon>Arundineae</taxon>
        <taxon>Arundo</taxon>
    </lineage>
</organism>
<sequence>MLWSPSNQGLHQTPSV</sequence>
<evidence type="ECO:0000313" key="1">
    <source>
        <dbReference type="EMBL" id="JAD69098.1"/>
    </source>
</evidence>
<proteinExistence type="predicted"/>
<dbReference type="EMBL" id="GBRH01228797">
    <property type="protein sequence ID" value="JAD69098.1"/>
    <property type="molecule type" value="Transcribed_RNA"/>
</dbReference>
<accession>A0A0A9C3V9</accession>
<reference evidence="1" key="2">
    <citation type="journal article" date="2015" name="Data Brief">
        <title>Shoot transcriptome of the giant reed, Arundo donax.</title>
        <authorList>
            <person name="Barrero R.A."/>
            <person name="Guerrero F.D."/>
            <person name="Moolhuijzen P."/>
            <person name="Goolsby J.A."/>
            <person name="Tidwell J."/>
            <person name="Bellgard S.E."/>
            <person name="Bellgard M.I."/>
        </authorList>
    </citation>
    <scope>NUCLEOTIDE SEQUENCE</scope>
    <source>
        <tissue evidence="1">Shoot tissue taken approximately 20 cm above the soil surface</tissue>
    </source>
</reference>
<reference evidence="1" key="1">
    <citation type="submission" date="2014-09" db="EMBL/GenBank/DDBJ databases">
        <authorList>
            <person name="Magalhaes I.L.F."/>
            <person name="Oliveira U."/>
            <person name="Santos F.R."/>
            <person name="Vidigal T.H.D.A."/>
            <person name="Brescovit A.D."/>
            <person name="Santos A.J."/>
        </authorList>
    </citation>
    <scope>NUCLEOTIDE SEQUENCE</scope>
    <source>
        <tissue evidence="1">Shoot tissue taken approximately 20 cm above the soil surface</tissue>
    </source>
</reference>
<dbReference type="AlphaFoldDB" id="A0A0A9C3V9"/>